<keyword evidence="1" id="KW-0812">Transmembrane</keyword>
<dbReference type="Proteomes" id="UP000441404">
    <property type="component" value="Unassembled WGS sequence"/>
</dbReference>
<evidence type="ECO:0000313" key="4">
    <source>
        <dbReference type="Proteomes" id="UP000441404"/>
    </source>
</evidence>
<feature type="transmembrane region" description="Helical" evidence="1">
    <location>
        <begin position="114"/>
        <end position="131"/>
    </location>
</feature>
<feature type="transmembrane region" description="Helical" evidence="1">
    <location>
        <begin position="87"/>
        <end position="108"/>
    </location>
</feature>
<sequence>MKLQYKGAAVGGVVALLVFLSGDAFRMIYSAYFLYREIDPFVLMFCFSLLSLISLAGLMLRDWLRSGVKFSCVVTDFRQRAGFVRCVYLYGLINFFTLLSWASGFWAIKYLLPGAFSSIAVSVGAIILPFTQGVRLSVLNILLSILVVLSAVFIASAGGGIAVSGASGSGAGINAGIVLSILCGIAIYINTRVSARLGVLKQSPIKVNALRSILVVFCCFGLCLKFDLFSTIEVAWVDVVLLSSFMFLIQVSLQFAIAWLGASLTTIGLSAAPAFAVLIQSVFFKITVDSIVASVIFFNACVLIVLTVEQRKRVSR</sequence>
<evidence type="ECO:0000313" key="2">
    <source>
        <dbReference type="EMBL" id="MQT49152.1"/>
    </source>
</evidence>
<dbReference type="AlphaFoldDB" id="A0A7X2C511"/>
<feature type="transmembrane region" description="Helical" evidence="1">
    <location>
        <begin position="290"/>
        <end position="308"/>
    </location>
</feature>
<feature type="transmembrane region" description="Helical" evidence="1">
    <location>
        <begin position="138"/>
        <end position="163"/>
    </location>
</feature>
<dbReference type="EMBL" id="WIWI01000045">
    <property type="protein sequence ID" value="MQT90787.1"/>
    <property type="molecule type" value="Genomic_DNA"/>
</dbReference>
<gene>
    <name evidence="3" type="ORF">GHO39_16840</name>
    <name evidence="2" type="ORF">GHO40_20815</name>
</gene>
<comment type="caution">
    <text evidence="3">The sequence shown here is derived from an EMBL/GenBank/DDBJ whole genome shotgun (WGS) entry which is preliminary data.</text>
</comment>
<dbReference type="Proteomes" id="UP000489190">
    <property type="component" value="Unassembled WGS sequence"/>
</dbReference>
<evidence type="ECO:0000313" key="5">
    <source>
        <dbReference type="Proteomes" id="UP000489190"/>
    </source>
</evidence>
<organism evidence="3 5">
    <name type="scientific">Pseudomonas helleri</name>
    <dbReference type="NCBI Taxonomy" id="1608996"/>
    <lineage>
        <taxon>Bacteria</taxon>
        <taxon>Pseudomonadati</taxon>
        <taxon>Pseudomonadota</taxon>
        <taxon>Gammaproteobacteria</taxon>
        <taxon>Pseudomonadales</taxon>
        <taxon>Pseudomonadaceae</taxon>
        <taxon>Pseudomonas</taxon>
    </lineage>
</organism>
<keyword evidence="1" id="KW-1133">Transmembrane helix</keyword>
<evidence type="ECO:0008006" key="6">
    <source>
        <dbReference type="Google" id="ProtNLM"/>
    </source>
</evidence>
<name>A0A7X2C511_9PSED</name>
<feature type="transmembrane region" description="Helical" evidence="1">
    <location>
        <begin position="260"/>
        <end position="284"/>
    </location>
</feature>
<dbReference type="RefSeq" id="WP_153329520.1">
    <property type="nucleotide sequence ID" value="NZ_WIWI01000045.1"/>
</dbReference>
<feature type="transmembrane region" description="Helical" evidence="1">
    <location>
        <begin position="169"/>
        <end position="189"/>
    </location>
</feature>
<feature type="transmembrane region" description="Helical" evidence="1">
    <location>
        <begin position="40"/>
        <end position="60"/>
    </location>
</feature>
<reference evidence="4 5" key="1">
    <citation type="submission" date="2019-10" db="EMBL/GenBank/DDBJ databases">
        <title>Evaluation of single-gene subtyping targets for Pseudomonas.</title>
        <authorList>
            <person name="Reichler S.J."/>
            <person name="Orsi R.H."/>
            <person name="Wiedmann M."/>
            <person name="Martin N.H."/>
            <person name="Murphy S.I."/>
        </authorList>
    </citation>
    <scope>NUCLEOTIDE SEQUENCE [LARGE SCALE GENOMIC DNA]</scope>
    <source>
        <strain evidence="3 5">FSL R10-3254</strain>
        <strain evidence="2 4">FSL R10-3257</strain>
    </source>
</reference>
<keyword evidence="1" id="KW-0472">Membrane</keyword>
<evidence type="ECO:0000256" key="1">
    <source>
        <dbReference type="SAM" id="Phobius"/>
    </source>
</evidence>
<feature type="transmembrane region" description="Helical" evidence="1">
    <location>
        <begin position="209"/>
        <end position="228"/>
    </location>
</feature>
<protein>
    <recommendedName>
        <fullName evidence="6">EamA family transporter</fullName>
    </recommendedName>
</protein>
<evidence type="ECO:0000313" key="3">
    <source>
        <dbReference type="EMBL" id="MQT90787.1"/>
    </source>
</evidence>
<feature type="transmembrane region" description="Helical" evidence="1">
    <location>
        <begin position="234"/>
        <end position="253"/>
    </location>
</feature>
<dbReference type="EMBL" id="WIWJ01000045">
    <property type="protein sequence ID" value="MQT49152.1"/>
    <property type="molecule type" value="Genomic_DNA"/>
</dbReference>
<proteinExistence type="predicted"/>
<accession>A0A7X2C511</accession>